<accession>B7FT37</accession>
<protein>
    <submittedName>
        <fullName evidence="1">Uncharacterized protein</fullName>
    </submittedName>
</protein>
<reference evidence="1 2" key="1">
    <citation type="journal article" date="2008" name="Nature">
        <title>The Phaeodactylum genome reveals the evolutionary history of diatom genomes.</title>
        <authorList>
            <person name="Bowler C."/>
            <person name="Allen A.E."/>
            <person name="Badger J.H."/>
            <person name="Grimwood J."/>
            <person name="Jabbari K."/>
            <person name="Kuo A."/>
            <person name="Maheswari U."/>
            <person name="Martens C."/>
            <person name="Maumus F."/>
            <person name="Otillar R.P."/>
            <person name="Rayko E."/>
            <person name="Salamov A."/>
            <person name="Vandepoele K."/>
            <person name="Beszteri B."/>
            <person name="Gruber A."/>
            <person name="Heijde M."/>
            <person name="Katinka M."/>
            <person name="Mock T."/>
            <person name="Valentin K."/>
            <person name="Verret F."/>
            <person name="Berges J.A."/>
            <person name="Brownlee C."/>
            <person name="Cadoret J.P."/>
            <person name="Chiovitti A."/>
            <person name="Choi C.J."/>
            <person name="Coesel S."/>
            <person name="De Martino A."/>
            <person name="Detter J.C."/>
            <person name="Durkin C."/>
            <person name="Falciatore A."/>
            <person name="Fournet J."/>
            <person name="Haruta M."/>
            <person name="Huysman M.J."/>
            <person name="Jenkins B.D."/>
            <person name="Jiroutova K."/>
            <person name="Jorgensen R.E."/>
            <person name="Joubert Y."/>
            <person name="Kaplan A."/>
            <person name="Kroger N."/>
            <person name="Kroth P.G."/>
            <person name="La Roche J."/>
            <person name="Lindquist E."/>
            <person name="Lommer M."/>
            <person name="Martin-Jezequel V."/>
            <person name="Lopez P.J."/>
            <person name="Lucas S."/>
            <person name="Mangogna M."/>
            <person name="McGinnis K."/>
            <person name="Medlin L.K."/>
            <person name="Montsant A."/>
            <person name="Oudot-Le Secq M.P."/>
            <person name="Napoli C."/>
            <person name="Obornik M."/>
            <person name="Parker M.S."/>
            <person name="Petit J.L."/>
            <person name="Porcel B.M."/>
            <person name="Poulsen N."/>
            <person name="Robison M."/>
            <person name="Rychlewski L."/>
            <person name="Rynearson T.A."/>
            <person name="Schmutz J."/>
            <person name="Shapiro H."/>
            <person name="Siaut M."/>
            <person name="Stanley M."/>
            <person name="Sussman M.R."/>
            <person name="Taylor A.R."/>
            <person name="Vardi A."/>
            <person name="von Dassow P."/>
            <person name="Vyverman W."/>
            <person name="Willis A."/>
            <person name="Wyrwicz L.S."/>
            <person name="Rokhsar D.S."/>
            <person name="Weissenbach J."/>
            <person name="Armbrust E.V."/>
            <person name="Green B.R."/>
            <person name="Van de Peer Y."/>
            <person name="Grigoriev I.V."/>
        </authorList>
    </citation>
    <scope>NUCLEOTIDE SEQUENCE [LARGE SCALE GENOMIC DNA]</scope>
    <source>
        <strain evidence="1 2">CCAP 1055/1</strain>
    </source>
</reference>
<organism evidence="1 2">
    <name type="scientific">Phaeodactylum tricornutum (strain CCAP 1055/1)</name>
    <dbReference type="NCBI Taxonomy" id="556484"/>
    <lineage>
        <taxon>Eukaryota</taxon>
        <taxon>Sar</taxon>
        <taxon>Stramenopiles</taxon>
        <taxon>Ochrophyta</taxon>
        <taxon>Bacillariophyta</taxon>
        <taxon>Bacillariophyceae</taxon>
        <taxon>Bacillariophycidae</taxon>
        <taxon>Naviculales</taxon>
        <taxon>Phaeodactylaceae</taxon>
        <taxon>Phaeodactylum</taxon>
    </lineage>
</organism>
<dbReference type="GeneID" id="7197232"/>
<proteinExistence type="predicted"/>
<dbReference type="InParanoid" id="B7FT37"/>
<dbReference type="PaxDb" id="2850-Phatr43681"/>
<dbReference type="RefSeq" id="XP_002177769.1">
    <property type="nucleotide sequence ID" value="XM_002177733.1"/>
</dbReference>
<evidence type="ECO:0000313" key="1">
    <source>
        <dbReference type="EMBL" id="EEC50583.1"/>
    </source>
</evidence>
<dbReference type="EMBL" id="CM000606">
    <property type="protein sequence ID" value="EEC50583.1"/>
    <property type="molecule type" value="Genomic_DNA"/>
</dbReference>
<gene>
    <name evidence="1" type="ORF">PHATRDRAFT_43681</name>
</gene>
<dbReference type="HOGENOM" id="CLU_1100302_0_0_1"/>
<sequence length="287" mass="32330">MSGPKVAYLQNEDYPDLTMIGSIEVEAIENGEGGAIHSIELLPPDEGDDNSSFETKVDTDALRNENTDSSILDGWAASLMGCVACETFNPKSALRKKIPCTDTSVKQTVSFGHLHISEFNMTLGDHPSATSGPPVALGWQRLGATREIHLDDYERARMPRRKRRHLKIPYRDRRALLEKDAGFSETEVNQAWAEALQIRKQRQETLQRGLFLMVIDDFCESASRKYQRMSDGITQAIMRNDQVLFSKKNLGDSWEQHDTQYTPGSVHTFVVLKHRVGHSVQTMALPR</sequence>
<dbReference type="OrthoDB" id="48837at2759"/>
<dbReference type="KEGG" id="pti:PHATRDRAFT_43681"/>
<dbReference type="AlphaFoldDB" id="B7FT37"/>
<keyword evidence="2" id="KW-1185">Reference proteome</keyword>
<dbReference type="Proteomes" id="UP000000759">
    <property type="component" value="Chromosome 2"/>
</dbReference>
<evidence type="ECO:0000313" key="2">
    <source>
        <dbReference type="Proteomes" id="UP000000759"/>
    </source>
</evidence>
<reference evidence="2" key="2">
    <citation type="submission" date="2008-08" db="EMBL/GenBank/DDBJ databases">
        <authorList>
            <consortium name="Diatom Consortium"/>
            <person name="Grigoriev I."/>
            <person name="Grimwood J."/>
            <person name="Kuo A."/>
            <person name="Otillar R.P."/>
            <person name="Salamov A."/>
            <person name="Detter J.C."/>
            <person name="Lindquist E."/>
            <person name="Shapiro H."/>
            <person name="Lucas S."/>
            <person name="Glavina del Rio T."/>
            <person name="Pitluck S."/>
            <person name="Rokhsar D."/>
            <person name="Bowler C."/>
        </authorList>
    </citation>
    <scope>GENOME REANNOTATION</scope>
    <source>
        <strain evidence="2">CCAP 1055/1</strain>
    </source>
</reference>
<name>B7FT37_PHATC</name>